<dbReference type="AlphaFoldDB" id="A0AAW0ITB3"/>
<reference evidence="1 2" key="1">
    <citation type="journal article" date="2018" name="Sci. Data">
        <title>The draft genome sequence of cork oak.</title>
        <authorList>
            <person name="Ramos A.M."/>
            <person name="Usie A."/>
            <person name="Barbosa P."/>
            <person name="Barros P.M."/>
            <person name="Capote T."/>
            <person name="Chaves I."/>
            <person name="Simoes F."/>
            <person name="Abreu I."/>
            <person name="Carrasquinho I."/>
            <person name="Faro C."/>
            <person name="Guimaraes J.B."/>
            <person name="Mendonca D."/>
            <person name="Nobrega F."/>
            <person name="Rodrigues L."/>
            <person name="Saibo N.J.M."/>
            <person name="Varela M.C."/>
            <person name="Egas C."/>
            <person name="Matos J."/>
            <person name="Miguel C.M."/>
            <person name="Oliveira M.M."/>
            <person name="Ricardo C.P."/>
            <person name="Goncalves S."/>
        </authorList>
    </citation>
    <scope>NUCLEOTIDE SEQUENCE [LARGE SCALE GENOMIC DNA]</scope>
    <source>
        <strain evidence="2">cv. HL8</strain>
    </source>
</reference>
<protein>
    <submittedName>
        <fullName evidence="1">Uncharacterized protein</fullName>
    </submittedName>
</protein>
<evidence type="ECO:0000313" key="2">
    <source>
        <dbReference type="Proteomes" id="UP000237347"/>
    </source>
</evidence>
<accession>A0AAW0ITB3</accession>
<name>A0AAW0ITB3_QUESU</name>
<sequence>MLEACMAESLLMAGVTVTSGEYCAASAIAKILYDPNYASTYSKNENENKESSILEYLTGVLGGQLHQLWKLSPALAAAAIPS</sequence>
<keyword evidence="2" id="KW-1185">Reference proteome</keyword>
<dbReference type="Proteomes" id="UP000237347">
    <property type="component" value="Unassembled WGS sequence"/>
</dbReference>
<proteinExistence type="predicted"/>
<comment type="caution">
    <text evidence="1">The sequence shown here is derived from an EMBL/GenBank/DDBJ whole genome shotgun (WGS) entry which is preliminary data.</text>
</comment>
<gene>
    <name evidence="1" type="ORF">CFP56_042404</name>
</gene>
<organism evidence="1 2">
    <name type="scientific">Quercus suber</name>
    <name type="common">Cork oak</name>
    <dbReference type="NCBI Taxonomy" id="58331"/>
    <lineage>
        <taxon>Eukaryota</taxon>
        <taxon>Viridiplantae</taxon>
        <taxon>Streptophyta</taxon>
        <taxon>Embryophyta</taxon>
        <taxon>Tracheophyta</taxon>
        <taxon>Spermatophyta</taxon>
        <taxon>Magnoliopsida</taxon>
        <taxon>eudicotyledons</taxon>
        <taxon>Gunneridae</taxon>
        <taxon>Pentapetalae</taxon>
        <taxon>rosids</taxon>
        <taxon>fabids</taxon>
        <taxon>Fagales</taxon>
        <taxon>Fagaceae</taxon>
        <taxon>Quercus</taxon>
    </lineage>
</organism>
<dbReference type="EMBL" id="PKMF04000862">
    <property type="protein sequence ID" value="KAK7817804.1"/>
    <property type="molecule type" value="Genomic_DNA"/>
</dbReference>
<evidence type="ECO:0000313" key="1">
    <source>
        <dbReference type="EMBL" id="KAK7817804.1"/>
    </source>
</evidence>